<keyword evidence="5" id="KW-0732">Signal</keyword>
<dbReference type="Pfam" id="PF03712">
    <property type="entry name" value="Cu2_monoox_C"/>
    <property type="match status" value="1"/>
</dbReference>
<keyword evidence="10" id="KW-1015">Disulfide bond</keyword>
<evidence type="ECO:0000256" key="1">
    <source>
        <dbReference type="ARBA" id="ARBA00001973"/>
    </source>
</evidence>
<sequence>MRCRKNFRLANPSRNYHDKALPDFYKVASSYSSSHTMSSRPFSLYLFLYIFSNILFLISTEEWHHCTTLDSKAKFHVCWRVEDLKDDQEIEFKVEVEAHGYVGLGLSPNGGMTSSDIVTGWIRNGKVYFQDRYAEGNFLPKIDEIQNWNLVSGSENDTHSVLIFRRKLDTCDNEDRKIDDSTTRLIYAYSDIDPPSEYALDYHFKNRGSKSVYLLQRKMAKHVNIDKSSLSHWDVLSPNFTLDSSFQTMYWCKIHKAPELTEKHHIVLVEPLIQEGNEAFVHHLLLYECVGANRKEYEPHLDQYGHQCHRSNMPDAMKKCEGVSLAWGIGGDDLLLPEDVGLPLESIPAKYYMLEVHYDNPNKVAGIVDSSGFRIYYSPKLRKYDAGTLMIGSTTSARVIVPSKRKEYVVAGHSNPRCLDPELPKDGIKLLGAFLHAHLLGRHLKARHFRNSIELKPLADDGNYDFNYQEYRYYQEEVSFVKGDQVTVECTYDSSNRISTTFGGESTREEMCLVFLLYYPRIERFASVSVPKYDTINKALGTDFTKDDLKRGTFREQLSKYDWNKVNILKVENSLRYGLHDTHCYLGNGTKNSIKAPISYPEIKFMYEEASKCEPEQVKEEKSDGQKLRCDFILYLSIFISFCLIKLRE</sequence>
<evidence type="ECO:0000256" key="11">
    <source>
        <dbReference type="ARBA" id="ARBA00023180"/>
    </source>
</evidence>
<comment type="caution">
    <text evidence="14">The sequence shown here is derived from an EMBL/GenBank/DDBJ whole genome shotgun (WGS) entry which is preliminary data.</text>
</comment>
<organism evidence="14 15">
    <name type="scientific">Larinioides sclopetarius</name>
    <dbReference type="NCBI Taxonomy" id="280406"/>
    <lineage>
        <taxon>Eukaryota</taxon>
        <taxon>Metazoa</taxon>
        <taxon>Ecdysozoa</taxon>
        <taxon>Arthropoda</taxon>
        <taxon>Chelicerata</taxon>
        <taxon>Arachnida</taxon>
        <taxon>Araneae</taxon>
        <taxon>Araneomorphae</taxon>
        <taxon>Entelegynae</taxon>
        <taxon>Araneoidea</taxon>
        <taxon>Araneidae</taxon>
        <taxon>Larinioides</taxon>
    </lineage>
</organism>
<keyword evidence="12" id="KW-0812">Transmembrane</keyword>
<evidence type="ECO:0000256" key="5">
    <source>
        <dbReference type="ARBA" id="ARBA00022729"/>
    </source>
</evidence>
<comment type="cofactor">
    <cofactor evidence="1">
        <name>Cu(2+)</name>
        <dbReference type="ChEBI" id="CHEBI:29036"/>
    </cofactor>
</comment>
<dbReference type="PANTHER" id="PTHR10157">
    <property type="entry name" value="DOPAMINE BETA HYDROXYLASE RELATED"/>
    <property type="match status" value="1"/>
</dbReference>
<dbReference type="GO" id="GO:0030667">
    <property type="term" value="C:secretory granule membrane"/>
    <property type="evidence" value="ECO:0007669"/>
    <property type="project" value="TreeGrafter"/>
</dbReference>
<keyword evidence="11" id="KW-0325">Glycoprotein</keyword>
<dbReference type="InterPro" id="IPR024548">
    <property type="entry name" value="Cu2_monoox_C"/>
</dbReference>
<evidence type="ECO:0000256" key="10">
    <source>
        <dbReference type="ARBA" id="ARBA00023157"/>
    </source>
</evidence>
<reference evidence="14 15" key="1">
    <citation type="submission" date="2024-04" db="EMBL/GenBank/DDBJ databases">
        <authorList>
            <person name="Rising A."/>
            <person name="Reimegard J."/>
            <person name="Sonavane S."/>
            <person name="Akerstrom W."/>
            <person name="Nylinder S."/>
            <person name="Hedman E."/>
            <person name="Kallberg Y."/>
        </authorList>
    </citation>
    <scope>NUCLEOTIDE SEQUENCE [LARGE SCALE GENOMIC DNA]</scope>
</reference>
<proteinExistence type="inferred from homology"/>
<keyword evidence="15" id="KW-1185">Reference proteome</keyword>
<evidence type="ECO:0000259" key="13">
    <source>
        <dbReference type="PROSITE" id="PS50836"/>
    </source>
</evidence>
<dbReference type="PRINTS" id="PR00767">
    <property type="entry name" value="DBMONOXGNASE"/>
</dbReference>
<dbReference type="EMBL" id="CAXIEN010000362">
    <property type="protein sequence ID" value="CAL1295086.1"/>
    <property type="molecule type" value="Genomic_DNA"/>
</dbReference>
<evidence type="ECO:0000256" key="2">
    <source>
        <dbReference type="ARBA" id="ARBA00004370"/>
    </source>
</evidence>
<dbReference type="PANTHER" id="PTHR10157:SF23">
    <property type="entry name" value="MOXD1 HOMOLOG 1"/>
    <property type="match status" value="1"/>
</dbReference>
<dbReference type="SUPFAM" id="SSF49344">
    <property type="entry name" value="CBD9-like"/>
    <property type="match status" value="1"/>
</dbReference>
<keyword evidence="6" id="KW-0560">Oxidoreductase</keyword>
<keyword evidence="8" id="KW-0503">Monooxygenase</keyword>
<dbReference type="InterPro" id="IPR000945">
    <property type="entry name" value="DBH-like"/>
</dbReference>
<dbReference type="FunFam" id="2.60.120.230:FF:000001">
    <property type="entry name" value="Monooxygenase, DBH-like 1"/>
    <property type="match status" value="1"/>
</dbReference>
<dbReference type="InterPro" id="IPR036939">
    <property type="entry name" value="Cu2_ascorb_mOase_N_sf"/>
</dbReference>
<dbReference type="Pfam" id="PF03351">
    <property type="entry name" value="DOMON"/>
    <property type="match status" value="1"/>
</dbReference>
<dbReference type="InterPro" id="IPR028460">
    <property type="entry name" value="Tbh/DBH"/>
</dbReference>
<dbReference type="SUPFAM" id="SSF49742">
    <property type="entry name" value="PHM/PNGase F"/>
    <property type="match status" value="2"/>
</dbReference>
<evidence type="ECO:0000256" key="3">
    <source>
        <dbReference type="ARBA" id="ARBA00010676"/>
    </source>
</evidence>
<evidence type="ECO:0000256" key="8">
    <source>
        <dbReference type="ARBA" id="ARBA00023033"/>
    </source>
</evidence>
<name>A0AAV2BGZ5_9ARAC</name>
<dbReference type="SMART" id="SM00664">
    <property type="entry name" value="DoH"/>
    <property type="match status" value="1"/>
</dbReference>
<evidence type="ECO:0000256" key="6">
    <source>
        <dbReference type="ARBA" id="ARBA00023002"/>
    </source>
</evidence>
<evidence type="ECO:0000313" key="15">
    <source>
        <dbReference type="Proteomes" id="UP001497382"/>
    </source>
</evidence>
<gene>
    <name evidence="14" type="ORF">LARSCL_LOCUS19081</name>
</gene>
<keyword evidence="9 12" id="KW-0472">Membrane</keyword>
<feature type="transmembrane region" description="Helical" evidence="12">
    <location>
        <begin position="42"/>
        <end position="59"/>
    </location>
</feature>
<dbReference type="InterPro" id="IPR000323">
    <property type="entry name" value="Cu2_ascorb_mOase_N"/>
</dbReference>
<accession>A0AAV2BGZ5</accession>
<dbReference type="GO" id="GO:0042421">
    <property type="term" value="P:norepinephrine biosynthetic process"/>
    <property type="evidence" value="ECO:0007669"/>
    <property type="project" value="TreeGrafter"/>
</dbReference>
<comment type="similarity">
    <text evidence="3">Belongs to the copper type II ascorbate-dependent monooxygenase family.</text>
</comment>
<dbReference type="GO" id="GO:0004500">
    <property type="term" value="F:dopamine beta-monooxygenase activity"/>
    <property type="evidence" value="ECO:0007669"/>
    <property type="project" value="InterPro"/>
</dbReference>
<dbReference type="Gene3D" id="2.60.40.1210">
    <property type="entry name" value="Cellobiose dehydrogenase, cytochrome domain"/>
    <property type="match status" value="1"/>
</dbReference>
<dbReference type="GO" id="GO:0006589">
    <property type="term" value="P:octopamine biosynthetic process"/>
    <property type="evidence" value="ECO:0007669"/>
    <property type="project" value="TreeGrafter"/>
</dbReference>
<dbReference type="PROSITE" id="PS50836">
    <property type="entry name" value="DOMON"/>
    <property type="match status" value="1"/>
</dbReference>
<dbReference type="InterPro" id="IPR014784">
    <property type="entry name" value="Cu2_ascorb_mOase-like_C"/>
</dbReference>
<keyword evidence="4" id="KW-0479">Metal-binding</keyword>
<dbReference type="Gene3D" id="2.60.120.230">
    <property type="match status" value="1"/>
</dbReference>
<dbReference type="InterPro" id="IPR008977">
    <property type="entry name" value="PHM/PNGase_F_dom_sf"/>
</dbReference>
<dbReference type="Proteomes" id="UP001497382">
    <property type="component" value="Unassembled WGS sequence"/>
</dbReference>
<evidence type="ECO:0000256" key="7">
    <source>
        <dbReference type="ARBA" id="ARBA00023008"/>
    </source>
</evidence>
<evidence type="ECO:0000256" key="4">
    <source>
        <dbReference type="ARBA" id="ARBA00022723"/>
    </source>
</evidence>
<keyword evidence="12" id="KW-1133">Transmembrane helix</keyword>
<dbReference type="GO" id="GO:0005615">
    <property type="term" value="C:extracellular space"/>
    <property type="evidence" value="ECO:0007669"/>
    <property type="project" value="TreeGrafter"/>
</dbReference>
<protein>
    <recommendedName>
        <fullName evidence="13">DOMON domain-containing protein</fullName>
    </recommendedName>
</protein>
<evidence type="ECO:0000313" key="14">
    <source>
        <dbReference type="EMBL" id="CAL1295086.1"/>
    </source>
</evidence>
<dbReference type="FunFam" id="2.60.40.1210:FF:000001">
    <property type="entry name" value="Monooxygenase, DBH-like 1, like"/>
    <property type="match status" value="1"/>
</dbReference>
<comment type="subcellular location">
    <subcellularLocation>
        <location evidence="2">Membrane</location>
    </subcellularLocation>
</comment>
<dbReference type="GO" id="GO:0042420">
    <property type="term" value="P:dopamine catabolic process"/>
    <property type="evidence" value="ECO:0007669"/>
    <property type="project" value="TreeGrafter"/>
</dbReference>
<dbReference type="FunFam" id="2.60.120.310:FF:000004">
    <property type="entry name" value="DBH-like monooxygenase protein 1"/>
    <property type="match status" value="1"/>
</dbReference>
<evidence type="ECO:0000256" key="9">
    <source>
        <dbReference type="ARBA" id="ARBA00023136"/>
    </source>
</evidence>
<dbReference type="Pfam" id="PF01082">
    <property type="entry name" value="Cu2_monooxygen"/>
    <property type="match status" value="1"/>
</dbReference>
<dbReference type="InterPro" id="IPR045266">
    <property type="entry name" value="DOH_DOMON"/>
</dbReference>
<feature type="domain" description="DOMON" evidence="13">
    <location>
        <begin position="73"/>
        <end position="190"/>
    </location>
</feature>
<dbReference type="CDD" id="cd09631">
    <property type="entry name" value="DOMON_DOH"/>
    <property type="match status" value="1"/>
</dbReference>
<evidence type="ECO:0000256" key="12">
    <source>
        <dbReference type="SAM" id="Phobius"/>
    </source>
</evidence>
<dbReference type="Gene3D" id="2.60.120.310">
    <property type="entry name" value="Copper type II, ascorbate-dependent monooxygenase, N-terminal domain"/>
    <property type="match status" value="1"/>
</dbReference>
<dbReference type="GO" id="GO:0005507">
    <property type="term" value="F:copper ion binding"/>
    <property type="evidence" value="ECO:0007669"/>
    <property type="project" value="InterPro"/>
</dbReference>
<dbReference type="InterPro" id="IPR005018">
    <property type="entry name" value="DOMON_domain"/>
</dbReference>
<dbReference type="AlphaFoldDB" id="A0AAV2BGZ5"/>
<keyword evidence="7" id="KW-0186">Copper</keyword>